<organism evidence="2 3">
    <name type="scientific">Hymenobacter crusticola</name>
    <dbReference type="NCBI Taxonomy" id="1770526"/>
    <lineage>
        <taxon>Bacteria</taxon>
        <taxon>Pseudomonadati</taxon>
        <taxon>Bacteroidota</taxon>
        <taxon>Cytophagia</taxon>
        <taxon>Cytophagales</taxon>
        <taxon>Hymenobacteraceae</taxon>
        <taxon>Hymenobacter</taxon>
    </lineage>
</organism>
<name>A0A243WA17_9BACT</name>
<dbReference type="GO" id="GO:0004553">
    <property type="term" value="F:hydrolase activity, hydrolyzing O-glycosyl compounds"/>
    <property type="evidence" value="ECO:0007669"/>
    <property type="project" value="InterPro"/>
</dbReference>
<evidence type="ECO:0000313" key="2">
    <source>
        <dbReference type="EMBL" id="OUJ72384.1"/>
    </source>
</evidence>
<reference evidence="2 3" key="1">
    <citation type="submission" date="2017-01" db="EMBL/GenBank/DDBJ databases">
        <title>A new Hymenobacter.</title>
        <authorList>
            <person name="Liang Y."/>
            <person name="Feng F."/>
        </authorList>
    </citation>
    <scope>NUCLEOTIDE SEQUENCE [LARGE SCALE GENOMIC DNA]</scope>
    <source>
        <strain evidence="2">MIMBbqt21</strain>
    </source>
</reference>
<dbReference type="Proteomes" id="UP000194873">
    <property type="component" value="Unassembled WGS sequence"/>
</dbReference>
<comment type="caution">
    <text evidence="2">The sequence shown here is derived from an EMBL/GenBank/DDBJ whole genome shotgun (WGS) entry which is preliminary data.</text>
</comment>
<dbReference type="SUPFAM" id="SSF49785">
    <property type="entry name" value="Galactose-binding domain-like"/>
    <property type="match status" value="1"/>
</dbReference>
<dbReference type="Gene3D" id="2.60.120.260">
    <property type="entry name" value="Galactose-binding domain-like"/>
    <property type="match status" value="1"/>
</dbReference>
<evidence type="ECO:0000313" key="3">
    <source>
        <dbReference type="Proteomes" id="UP000194873"/>
    </source>
</evidence>
<dbReference type="AlphaFoldDB" id="A0A243WA17"/>
<dbReference type="EMBL" id="MTSE01000011">
    <property type="protein sequence ID" value="OUJ72384.1"/>
    <property type="molecule type" value="Genomic_DNA"/>
</dbReference>
<dbReference type="PANTHER" id="PTHR36848">
    <property type="entry name" value="DNA-BINDING PROTEIN (PUTATIVE SECRETED PROTEIN)-RELATED"/>
    <property type="match status" value="1"/>
</dbReference>
<sequence length="931" mass="102800">MTASNTAPPSTTTTSLSAAWPTVKAENRPWTRWWWMGNAVDEANLTRNLKLYAEAGLGGVEITPIYGAVGYEQSYIDYLSPTWMRMLGATVQQAHTLGMGVDMNLGTGWPYGGPQITPESAAGKLVVQTYEVKAGQRLAEKLVAQDPKQQKLGAPLKAVVAYGPKGERLDLLAKVDASGLLDWRPTAGTWQVYAAFGGHTGQMVKRAAPGGAGLTMDHLSEQALNTYLRRFDTAFGGKPAGIRSFFNDSYEVYDADFSPRLFEEFQQRRGYDLRLYLRELVSKENNDQVARIRDDYRETVAEMVQQNFTKPWTNWIHGQKAVSRNQAHGAPGNVLDLYASVDIPECETFGLTKFPIPDMRYYTVDTKNVPPDPVMMKFASSGANVMGRALTSSETFTWLGEHFKVPLAHCKPQAELAFLTGVNHIFYHGTTYSPEQANWPGWLFYASTNFAPSNSWWPHLKGLNEYITRCQSVLQAGQADNDVLMYWPVYDVRHNAPPKLDMMISIHTIEEWLYPTAFYKNAVQLAKTGYAVDFVSDAMIRQAQATGTSLRVAAQGPSYKALIIPATGYMPVETLANAVKLAQQGATVILQELPKDVPGFHDLEGRRQQLKALTAGLSFAAAGTGVQVTKVGSGQIVLAADVQQALAYSKINRETLTDTGLQFVRRNDKGTRYYYLVNHTANTVDSWVPLNTSAKAVTILDPQDGRAGLASTTAEGGQTKVRLQIKPGESLILKAAEQAEVAGQPWQYLAPTGTPVAVAGDWKLHFTSGGPELPKDQTLTKLTSWTDLADDNAKRFAGTAEYTVTFTMPAKTGADYLLKLGDVRESAHVWINGQDAGYIWSHPYEKKVGAYLKKGKNTLKLEIANLMANRIIDLDKRKVEWRKYHEINFVDLYYKPFDASSWPLQPSGLLGPVTLQPLAVSTEARTQNSGQ</sequence>
<feature type="region of interest" description="Disordered" evidence="1">
    <location>
        <begin position="1"/>
        <end position="20"/>
    </location>
</feature>
<keyword evidence="2" id="KW-0378">Hydrolase</keyword>
<dbReference type="Pfam" id="PF17132">
    <property type="entry name" value="Glyco_hydro_106"/>
    <property type="match status" value="2"/>
</dbReference>
<dbReference type="InterPro" id="IPR053161">
    <property type="entry name" value="Ulvan_degrading_GH"/>
</dbReference>
<dbReference type="InterPro" id="IPR008979">
    <property type="entry name" value="Galactose-bd-like_sf"/>
</dbReference>
<dbReference type="GO" id="GO:0005975">
    <property type="term" value="P:carbohydrate metabolic process"/>
    <property type="evidence" value="ECO:0007669"/>
    <property type="project" value="InterPro"/>
</dbReference>
<accession>A0A243WA17</accession>
<keyword evidence="3" id="KW-1185">Reference proteome</keyword>
<dbReference type="PANTHER" id="PTHR36848:SF2">
    <property type="entry name" value="SECRETED PROTEIN"/>
    <property type="match status" value="1"/>
</dbReference>
<evidence type="ECO:0000256" key="1">
    <source>
        <dbReference type="SAM" id="MobiDB-lite"/>
    </source>
</evidence>
<protein>
    <submittedName>
        <fullName evidence="2">Glycoside hydrolase</fullName>
    </submittedName>
</protein>
<gene>
    <name evidence="2" type="ORF">BXP70_18610</name>
</gene>
<proteinExistence type="predicted"/>
<dbReference type="NCBIfam" id="NF045579">
    <property type="entry name" value="rhamnoside_JR"/>
    <property type="match status" value="1"/>
</dbReference>